<reference evidence="2 3" key="1">
    <citation type="journal article" date="2023" name="Plants (Basel)">
        <title>Bridging the Gap: Combining Genomics and Transcriptomics Approaches to Understand Stylosanthes scabra, an Orphan Legume from the Brazilian Caatinga.</title>
        <authorList>
            <person name="Ferreira-Neto J.R.C."/>
            <person name="da Silva M.D."/>
            <person name="Binneck E."/>
            <person name="de Melo N.F."/>
            <person name="da Silva R.H."/>
            <person name="de Melo A.L.T.M."/>
            <person name="Pandolfi V."/>
            <person name="Bustamante F.O."/>
            <person name="Brasileiro-Vidal A.C."/>
            <person name="Benko-Iseppon A.M."/>
        </authorList>
    </citation>
    <scope>NUCLEOTIDE SEQUENCE [LARGE SCALE GENOMIC DNA]</scope>
    <source>
        <tissue evidence="2">Leaves</tissue>
    </source>
</reference>
<organism evidence="2 3">
    <name type="scientific">Stylosanthes scabra</name>
    <dbReference type="NCBI Taxonomy" id="79078"/>
    <lineage>
        <taxon>Eukaryota</taxon>
        <taxon>Viridiplantae</taxon>
        <taxon>Streptophyta</taxon>
        <taxon>Embryophyta</taxon>
        <taxon>Tracheophyta</taxon>
        <taxon>Spermatophyta</taxon>
        <taxon>Magnoliopsida</taxon>
        <taxon>eudicotyledons</taxon>
        <taxon>Gunneridae</taxon>
        <taxon>Pentapetalae</taxon>
        <taxon>rosids</taxon>
        <taxon>fabids</taxon>
        <taxon>Fabales</taxon>
        <taxon>Fabaceae</taxon>
        <taxon>Papilionoideae</taxon>
        <taxon>50 kb inversion clade</taxon>
        <taxon>dalbergioids sensu lato</taxon>
        <taxon>Dalbergieae</taxon>
        <taxon>Pterocarpus clade</taxon>
        <taxon>Stylosanthes</taxon>
    </lineage>
</organism>
<protein>
    <submittedName>
        <fullName evidence="2">Uncharacterized protein</fullName>
    </submittedName>
</protein>
<sequence>MDNIGDDDLDGEQNGRRPSPEDQNLATRSNKKERKDGEEFTGTQLLPEDDNMESEEDEEDLDQAEDSEEEDDDCENEIRVEKIEKGLFNIVIEEEEKHKKL</sequence>
<feature type="compositionally biased region" description="Acidic residues" evidence="1">
    <location>
        <begin position="1"/>
        <end position="11"/>
    </location>
</feature>
<dbReference type="EMBL" id="JASCZI010211639">
    <property type="protein sequence ID" value="MED6195412.1"/>
    <property type="molecule type" value="Genomic_DNA"/>
</dbReference>
<feature type="region of interest" description="Disordered" evidence="1">
    <location>
        <begin position="1"/>
        <end position="76"/>
    </location>
</feature>
<keyword evidence="3" id="KW-1185">Reference proteome</keyword>
<evidence type="ECO:0000313" key="3">
    <source>
        <dbReference type="Proteomes" id="UP001341840"/>
    </source>
</evidence>
<name>A0ABU6XBU6_9FABA</name>
<accession>A0ABU6XBU6</accession>
<dbReference type="Proteomes" id="UP001341840">
    <property type="component" value="Unassembled WGS sequence"/>
</dbReference>
<evidence type="ECO:0000256" key="1">
    <source>
        <dbReference type="SAM" id="MobiDB-lite"/>
    </source>
</evidence>
<gene>
    <name evidence="2" type="ORF">PIB30_037692</name>
</gene>
<feature type="compositionally biased region" description="Acidic residues" evidence="1">
    <location>
        <begin position="47"/>
        <end position="75"/>
    </location>
</feature>
<evidence type="ECO:0000313" key="2">
    <source>
        <dbReference type="EMBL" id="MED6195412.1"/>
    </source>
</evidence>
<comment type="caution">
    <text evidence="2">The sequence shown here is derived from an EMBL/GenBank/DDBJ whole genome shotgun (WGS) entry which is preliminary data.</text>
</comment>
<proteinExistence type="predicted"/>